<evidence type="ECO:0000313" key="10">
    <source>
        <dbReference type="Proteomes" id="UP000014155"/>
    </source>
</evidence>
<feature type="transmembrane region" description="Helical" evidence="7">
    <location>
        <begin position="267"/>
        <end position="285"/>
    </location>
</feature>
<name>S0FF43_RUMCE</name>
<dbReference type="RefSeq" id="WP_004631060.1">
    <property type="nucleotide sequence ID" value="NZ_AORV01000078.1"/>
</dbReference>
<dbReference type="PROSITE" id="PS50928">
    <property type="entry name" value="ABC_TM1"/>
    <property type="match status" value="1"/>
</dbReference>
<evidence type="ECO:0000256" key="4">
    <source>
        <dbReference type="ARBA" id="ARBA00022692"/>
    </source>
</evidence>
<feature type="transmembrane region" description="Helical" evidence="7">
    <location>
        <begin position="76"/>
        <end position="95"/>
    </location>
</feature>
<feature type="transmembrane region" description="Helical" evidence="7">
    <location>
        <begin position="200"/>
        <end position="221"/>
    </location>
</feature>
<evidence type="ECO:0000256" key="6">
    <source>
        <dbReference type="ARBA" id="ARBA00023136"/>
    </source>
</evidence>
<feature type="domain" description="ABC transmembrane type-1" evidence="8">
    <location>
        <begin position="70"/>
        <end position="281"/>
    </location>
</feature>
<organism evidence="9 10">
    <name type="scientific">Ruminiclostridium cellobioparum subsp. termitidis CT1112</name>
    <dbReference type="NCBI Taxonomy" id="1195236"/>
    <lineage>
        <taxon>Bacteria</taxon>
        <taxon>Bacillati</taxon>
        <taxon>Bacillota</taxon>
        <taxon>Clostridia</taxon>
        <taxon>Eubacteriales</taxon>
        <taxon>Oscillospiraceae</taxon>
        <taxon>Ruminiclostridium</taxon>
    </lineage>
</organism>
<keyword evidence="9" id="KW-0762">Sugar transport</keyword>
<proteinExistence type="inferred from homology"/>
<feature type="transmembrane region" description="Helical" evidence="7">
    <location>
        <begin position="154"/>
        <end position="179"/>
    </location>
</feature>
<keyword evidence="6 7" id="KW-0472">Membrane</keyword>
<dbReference type="InterPro" id="IPR051393">
    <property type="entry name" value="ABC_transporter_permease"/>
</dbReference>
<evidence type="ECO:0000256" key="2">
    <source>
        <dbReference type="ARBA" id="ARBA00022448"/>
    </source>
</evidence>
<sequence>MFKKGIGKFEYLIYVLPVVVLISFVVYIPFVMSMAYSFTEWNGISKAARFVGAENFKLIFTEDTAFKSSAVFTIKFSVLFILIINVLAVLIAVMLDKKLHSTNILRAGFFIPYILSLVIVGFIWRFIFIQGFQSLGEITNWDMFSWSWLGNAKLAFWSILFVSIWQSIGFYIVIYIAGLQSIPYELIEAAIVDGAGSIRRFFSVTIPLLMPSITSCVFLALTNSIKVFDVIVSLTNGGPGGATTSITYDIYKEAFQNNTYGYGTAKALVLFIAILVITLVQVTFFKSREVEI</sequence>
<dbReference type="GO" id="GO:0005886">
    <property type="term" value="C:plasma membrane"/>
    <property type="evidence" value="ECO:0007669"/>
    <property type="project" value="UniProtKB-SubCell"/>
</dbReference>
<evidence type="ECO:0000256" key="7">
    <source>
        <dbReference type="RuleBase" id="RU363032"/>
    </source>
</evidence>
<dbReference type="PANTHER" id="PTHR30193:SF37">
    <property type="entry name" value="INNER MEMBRANE ABC TRANSPORTER PERMEASE PROTEIN YCJO"/>
    <property type="match status" value="1"/>
</dbReference>
<evidence type="ECO:0000256" key="3">
    <source>
        <dbReference type="ARBA" id="ARBA00022475"/>
    </source>
</evidence>
<dbReference type="Gene3D" id="1.10.3720.10">
    <property type="entry name" value="MetI-like"/>
    <property type="match status" value="1"/>
</dbReference>
<feature type="transmembrane region" description="Helical" evidence="7">
    <location>
        <begin position="12"/>
        <end position="32"/>
    </location>
</feature>
<comment type="similarity">
    <text evidence="7">Belongs to the binding-protein-dependent transport system permease family.</text>
</comment>
<keyword evidence="10" id="KW-1185">Reference proteome</keyword>
<evidence type="ECO:0000259" key="8">
    <source>
        <dbReference type="PROSITE" id="PS50928"/>
    </source>
</evidence>
<keyword evidence="3" id="KW-1003">Cell membrane</keyword>
<dbReference type="GO" id="GO:0055085">
    <property type="term" value="P:transmembrane transport"/>
    <property type="evidence" value="ECO:0007669"/>
    <property type="project" value="InterPro"/>
</dbReference>
<evidence type="ECO:0000256" key="1">
    <source>
        <dbReference type="ARBA" id="ARBA00004651"/>
    </source>
</evidence>
<dbReference type="CDD" id="cd06261">
    <property type="entry name" value="TM_PBP2"/>
    <property type="match status" value="1"/>
</dbReference>
<dbReference type="Proteomes" id="UP000014155">
    <property type="component" value="Unassembled WGS sequence"/>
</dbReference>
<evidence type="ECO:0000256" key="5">
    <source>
        <dbReference type="ARBA" id="ARBA00022989"/>
    </source>
</evidence>
<comment type="subcellular location">
    <subcellularLocation>
        <location evidence="1 7">Cell membrane</location>
        <topology evidence="1 7">Multi-pass membrane protein</topology>
    </subcellularLocation>
</comment>
<dbReference type="SUPFAM" id="SSF161098">
    <property type="entry name" value="MetI-like"/>
    <property type="match status" value="1"/>
</dbReference>
<comment type="caution">
    <text evidence="9">The sequence shown here is derived from an EMBL/GenBank/DDBJ whole genome shotgun (WGS) entry which is preliminary data.</text>
</comment>
<dbReference type="Pfam" id="PF00528">
    <property type="entry name" value="BPD_transp_1"/>
    <property type="match status" value="1"/>
</dbReference>
<dbReference type="STRING" id="1195236.CTER_5357"/>
<dbReference type="eggNOG" id="COG1175">
    <property type="taxonomic scope" value="Bacteria"/>
</dbReference>
<protein>
    <submittedName>
        <fullName evidence="9">ABC-type sugar transport system, permease component</fullName>
    </submittedName>
</protein>
<gene>
    <name evidence="9" type="ORF">CTER_5357</name>
</gene>
<dbReference type="PANTHER" id="PTHR30193">
    <property type="entry name" value="ABC TRANSPORTER PERMEASE PROTEIN"/>
    <property type="match status" value="1"/>
</dbReference>
<evidence type="ECO:0000313" key="9">
    <source>
        <dbReference type="EMBL" id="EMS68972.1"/>
    </source>
</evidence>
<dbReference type="InterPro" id="IPR035906">
    <property type="entry name" value="MetI-like_sf"/>
</dbReference>
<dbReference type="AlphaFoldDB" id="S0FF43"/>
<feature type="transmembrane region" description="Helical" evidence="7">
    <location>
        <begin position="107"/>
        <end position="127"/>
    </location>
</feature>
<dbReference type="EMBL" id="AORV01000078">
    <property type="protein sequence ID" value="EMS68972.1"/>
    <property type="molecule type" value="Genomic_DNA"/>
</dbReference>
<keyword evidence="5 7" id="KW-1133">Transmembrane helix</keyword>
<dbReference type="PATRIC" id="fig|1195236.3.peg.5489"/>
<keyword evidence="4 7" id="KW-0812">Transmembrane</keyword>
<dbReference type="InterPro" id="IPR000515">
    <property type="entry name" value="MetI-like"/>
</dbReference>
<keyword evidence="2 7" id="KW-0813">Transport</keyword>
<accession>S0FF43</accession>
<reference evidence="9 10" key="1">
    <citation type="journal article" date="2013" name="Genome Announc.">
        <title>Draft Genome Sequence of the Cellulolytic, Mesophilic, Anaerobic Bacterium Clostridium termitidis Strain CT1112 (DSM 5398).</title>
        <authorList>
            <person name="Lal S."/>
            <person name="Ramachandran U."/>
            <person name="Zhang X."/>
            <person name="Munir R."/>
            <person name="Sparling R."/>
            <person name="Levin D.B."/>
        </authorList>
    </citation>
    <scope>NUCLEOTIDE SEQUENCE [LARGE SCALE GENOMIC DNA]</scope>
    <source>
        <strain evidence="9 10">CT1112</strain>
    </source>
</reference>